<organism evidence="2 3">
    <name type="scientific">Stylophora pistillata</name>
    <name type="common">Smooth cauliflower coral</name>
    <dbReference type="NCBI Taxonomy" id="50429"/>
    <lineage>
        <taxon>Eukaryota</taxon>
        <taxon>Metazoa</taxon>
        <taxon>Cnidaria</taxon>
        <taxon>Anthozoa</taxon>
        <taxon>Hexacorallia</taxon>
        <taxon>Scleractinia</taxon>
        <taxon>Astrocoeniina</taxon>
        <taxon>Pocilloporidae</taxon>
        <taxon>Stylophora</taxon>
    </lineage>
</organism>
<dbReference type="Pfam" id="PF18738">
    <property type="entry name" value="HEPN_DZIP3"/>
    <property type="match status" value="1"/>
</dbReference>
<reference evidence="3" key="1">
    <citation type="journal article" date="2017" name="bioRxiv">
        <title>Comparative analysis of the genomes of Stylophora pistillata and Acropora digitifera provides evidence for extensive differences between species of corals.</title>
        <authorList>
            <person name="Voolstra C.R."/>
            <person name="Li Y."/>
            <person name="Liew Y.J."/>
            <person name="Baumgarten S."/>
            <person name="Zoccola D."/>
            <person name="Flot J.-F."/>
            <person name="Tambutte S."/>
            <person name="Allemand D."/>
            <person name="Aranda M."/>
        </authorList>
    </citation>
    <scope>NUCLEOTIDE SEQUENCE [LARGE SCALE GENOMIC DNA]</scope>
</reference>
<feature type="domain" description="DZIP3-like HEPN" evidence="1">
    <location>
        <begin position="46"/>
        <end position="191"/>
    </location>
</feature>
<proteinExistence type="predicted"/>
<accession>A0A2B4SV96</accession>
<evidence type="ECO:0000313" key="2">
    <source>
        <dbReference type="EMBL" id="PFX33099.1"/>
    </source>
</evidence>
<dbReference type="OrthoDB" id="5956464at2759"/>
<keyword evidence="3" id="KW-1185">Reference proteome</keyword>
<evidence type="ECO:0000313" key="3">
    <source>
        <dbReference type="Proteomes" id="UP000225706"/>
    </source>
</evidence>
<dbReference type="InterPro" id="IPR041249">
    <property type="entry name" value="HEPN_DZIP3"/>
</dbReference>
<dbReference type="Proteomes" id="UP000225706">
    <property type="component" value="Unassembled WGS sequence"/>
</dbReference>
<comment type="caution">
    <text evidence="2">The sequence shown here is derived from an EMBL/GenBank/DDBJ whole genome shotgun (WGS) entry which is preliminary data.</text>
</comment>
<sequence>MRGTIFMESATHSSTNEKSNYANLCRFLVEVGPLVLCEIFNKVCPPGNLYTVLVDTKNYEKLRTLRKKRVLSYSQWRKLYPVVRLTVSSKDFDSSLVLLLLSNIFGVTLPTSGWNSIPLINDKSPRADITRVKILRDKVYSHAADDSIEGELFNSYWCDIKDTFLRIRGAWSEDAINDFKPVCMDADQEKLYRECLKEWLKDDDFITDESHEQGTIKKARKKEDMDGSMEISGEKLGMEGMPSAGILFHNMTPYLCYNKVSFLVFASYVNLFKQLSATHKNELVFDNALEKV</sequence>
<protein>
    <submittedName>
        <fullName evidence="2">E3 ubiquitin-protein ligase DZIP3</fullName>
    </submittedName>
</protein>
<evidence type="ECO:0000259" key="1">
    <source>
        <dbReference type="Pfam" id="PF18738"/>
    </source>
</evidence>
<gene>
    <name evidence="2" type="primary">DZIP3</name>
    <name evidence="2" type="ORF">AWC38_SpisGene2047</name>
</gene>
<dbReference type="AlphaFoldDB" id="A0A2B4SV96"/>
<name>A0A2B4SV96_STYPI</name>
<dbReference type="EMBL" id="LSMT01000015">
    <property type="protein sequence ID" value="PFX33099.1"/>
    <property type="molecule type" value="Genomic_DNA"/>
</dbReference>